<feature type="transmembrane region" description="Helical" evidence="7">
    <location>
        <begin position="299"/>
        <end position="317"/>
    </location>
</feature>
<feature type="transmembrane region" description="Helical" evidence="7">
    <location>
        <begin position="252"/>
        <end position="279"/>
    </location>
</feature>
<feature type="transmembrane region" description="Helical" evidence="7">
    <location>
        <begin position="6"/>
        <end position="29"/>
    </location>
</feature>
<dbReference type="InterPro" id="IPR000515">
    <property type="entry name" value="MetI-like"/>
</dbReference>
<accession>A0ABZ0IPM9</accession>
<evidence type="ECO:0000256" key="7">
    <source>
        <dbReference type="RuleBase" id="RU363032"/>
    </source>
</evidence>
<keyword evidence="3" id="KW-1003">Cell membrane</keyword>
<evidence type="ECO:0000256" key="4">
    <source>
        <dbReference type="ARBA" id="ARBA00022692"/>
    </source>
</evidence>
<proteinExistence type="inferred from homology"/>
<keyword evidence="5 7" id="KW-1133">Transmembrane helix</keyword>
<evidence type="ECO:0000313" key="10">
    <source>
        <dbReference type="Proteomes" id="UP001302349"/>
    </source>
</evidence>
<dbReference type="Gene3D" id="1.10.3720.10">
    <property type="entry name" value="MetI-like"/>
    <property type="match status" value="1"/>
</dbReference>
<feature type="domain" description="ABC transmembrane type-1" evidence="8">
    <location>
        <begin position="212"/>
        <end position="421"/>
    </location>
</feature>
<keyword evidence="2 7" id="KW-0813">Transport</keyword>
<evidence type="ECO:0000259" key="8">
    <source>
        <dbReference type="PROSITE" id="PS50928"/>
    </source>
</evidence>
<keyword evidence="6 7" id="KW-0472">Membrane</keyword>
<evidence type="ECO:0000256" key="5">
    <source>
        <dbReference type="ARBA" id="ARBA00022989"/>
    </source>
</evidence>
<protein>
    <submittedName>
        <fullName evidence="9">ABC transporter permease</fullName>
    </submittedName>
</protein>
<dbReference type="Pfam" id="PF00528">
    <property type="entry name" value="BPD_transp_1"/>
    <property type="match status" value="1"/>
</dbReference>
<feature type="transmembrane region" description="Helical" evidence="7">
    <location>
        <begin position="402"/>
        <end position="428"/>
    </location>
</feature>
<dbReference type="PANTHER" id="PTHR30465:SF0">
    <property type="entry name" value="OLIGOPEPTIDE TRANSPORT SYSTEM PERMEASE PROTEIN APPB"/>
    <property type="match status" value="1"/>
</dbReference>
<evidence type="ECO:0000256" key="3">
    <source>
        <dbReference type="ARBA" id="ARBA00022475"/>
    </source>
</evidence>
<feature type="transmembrane region" description="Helical" evidence="7">
    <location>
        <begin position="216"/>
        <end position="240"/>
    </location>
</feature>
<sequence length="437" mass="49151">MLRYLVVRLLSAFPALLLGLIGLFVFRLLPSQSVWEERIDLLALEGGSYNAQRIQQEKIRIRKELGLDLPVFYLSLQSAALPAALPPGMPDVQKEWVKKICLLTGQPDKALQLVSALQAQSFSAWVVEEDELPWQRVRSSVSGNDSASSSKILSLVNELEASSQQWRAFLPAVYWNGSGNQFHLWFSQLLHGDLGMSWKNRERVLDVISRALSNTIVFTVPAIILIFLSAYWLVIGLSQLGARAKALADQVIYFFDLVPLFGWALLAMILFASGSVFSWFPSHISASSLNGMSFLSRSFWPYVLPVAILWISTLPYITKHIDNAFQKSADLPFVFMSRARGLSEHVIKKRYRLRYSLLPAITLFGEYLLAVVSGALVVEVLFSIQGVGMLLTQSVGAQDYPVVTGIILLLILVRMLSYLITDLLYYWFDPRIRLSNQ</sequence>
<reference evidence="9 10" key="1">
    <citation type="journal article" date="2023" name="Microbiol. Resour. Announc.">
        <title>Complete Genome Sequence of Imperialibacter roseus strain P4T.</title>
        <authorList>
            <person name="Tizabi D.R."/>
            <person name="Bachvaroff T."/>
            <person name="Hill R.T."/>
        </authorList>
    </citation>
    <scope>NUCLEOTIDE SEQUENCE [LARGE SCALE GENOMIC DNA]</scope>
    <source>
        <strain evidence="9 10">P4T</strain>
    </source>
</reference>
<dbReference type="PANTHER" id="PTHR30465">
    <property type="entry name" value="INNER MEMBRANE ABC TRANSPORTER"/>
    <property type="match status" value="1"/>
</dbReference>
<dbReference type="InterPro" id="IPR035906">
    <property type="entry name" value="MetI-like_sf"/>
</dbReference>
<dbReference type="PROSITE" id="PS50928">
    <property type="entry name" value="ABC_TM1"/>
    <property type="match status" value="1"/>
</dbReference>
<evidence type="ECO:0000256" key="2">
    <source>
        <dbReference type="ARBA" id="ARBA00022448"/>
    </source>
</evidence>
<comment type="similarity">
    <text evidence="7">Belongs to the binding-protein-dependent transport system permease family.</text>
</comment>
<name>A0ABZ0IPM9_9BACT</name>
<evidence type="ECO:0000256" key="1">
    <source>
        <dbReference type="ARBA" id="ARBA00004651"/>
    </source>
</evidence>
<keyword evidence="10" id="KW-1185">Reference proteome</keyword>
<evidence type="ECO:0000256" key="6">
    <source>
        <dbReference type="ARBA" id="ARBA00023136"/>
    </source>
</evidence>
<dbReference type="EMBL" id="CP136051">
    <property type="protein sequence ID" value="WOK06462.1"/>
    <property type="molecule type" value="Genomic_DNA"/>
</dbReference>
<keyword evidence="4 7" id="KW-0812">Transmembrane</keyword>
<gene>
    <name evidence="9" type="ORF">RT717_25640</name>
</gene>
<evidence type="ECO:0000313" key="9">
    <source>
        <dbReference type="EMBL" id="WOK06462.1"/>
    </source>
</evidence>
<dbReference type="SUPFAM" id="SSF161098">
    <property type="entry name" value="MetI-like"/>
    <property type="match status" value="1"/>
</dbReference>
<organism evidence="9 10">
    <name type="scientific">Imperialibacter roseus</name>
    <dbReference type="NCBI Taxonomy" id="1324217"/>
    <lineage>
        <taxon>Bacteria</taxon>
        <taxon>Pseudomonadati</taxon>
        <taxon>Bacteroidota</taxon>
        <taxon>Cytophagia</taxon>
        <taxon>Cytophagales</taxon>
        <taxon>Flammeovirgaceae</taxon>
        <taxon>Imperialibacter</taxon>
    </lineage>
</organism>
<feature type="transmembrane region" description="Helical" evidence="7">
    <location>
        <begin position="357"/>
        <end position="382"/>
    </location>
</feature>
<comment type="subcellular location">
    <subcellularLocation>
        <location evidence="1 7">Cell membrane</location>
        <topology evidence="1 7">Multi-pass membrane protein</topology>
    </subcellularLocation>
</comment>
<dbReference type="RefSeq" id="WP_317489183.1">
    <property type="nucleotide sequence ID" value="NZ_CP136051.1"/>
</dbReference>
<dbReference type="Proteomes" id="UP001302349">
    <property type="component" value="Chromosome"/>
</dbReference>